<feature type="transmembrane region" description="Helical" evidence="1">
    <location>
        <begin position="21"/>
        <end position="39"/>
    </location>
</feature>
<accession>A0ABT1SWE6</accession>
<evidence type="ECO:0000313" key="3">
    <source>
        <dbReference type="Proteomes" id="UP001204376"/>
    </source>
</evidence>
<sequence length="135" mass="14745">MAKAYLRDKTIKKKSASKAGWLIASFAAIFALLLGKYALSNTSNTFSGLPDSDAAYNVAKTFIQPTVLSTNISFSDSEYKFARKSDSVYVIKSFYTTTDKDGESSKTNFTITLKYNGGAGAETSNWAMLNLDQDN</sequence>
<dbReference type="EMBL" id="JANHOH010000001">
    <property type="protein sequence ID" value="MCQ6956664.1"/>
    <property type="molecule type" value="Genomic_DNA"/>
</dbReference>
<evidence type="ECO:0000313" key="2">
    <source>
        <dbReference type="EMBL" id="MCQ6956664.1"/>
    </source>
</evidence>
<organism evidence="2 3">
    <name type="scientific">Mucilaginibacter aquariorum</name>
    <dbReference type="NCBI Taxonomy" id="2967225"/>
    <lineage>
        <taxon>Bacteria</taxon>
        <taxon>Pseudomonadati</taxon>
        <taxon>Bacteroidota</taxon>
        <taxon>Sphingobacteriia</taxon>
        <taxon>Sphingobacteriales</taxon>
        <taxon>Sphingobacteriaceae</taxon>
        <taxon>Mucilaginibacter</taxon>
    </lineage>
</organism>
<keyword evidence="1" id="KW-0812">Transmembrane</keyword>
<evidence type="ECO:0000256" key="1">
    <source>
        <dbReference type="SAM" id="Phobius"/>
    </source>
</evidence>
<reference evidence="2 3" key="1">
    <citation type="submission" date="2022-07" db="EMBL/GenBank/DDBJ databases">
        <title>Mucilaginibacter sp. JC4.</title>
        <authorList>
            <person name="Le V."/>
            <person name="Ko S.-R."/>
            <person name="Ahn C.-Y."/>
            <person name="Oh H.-M."/>
        </authorList>
    </citation>
    <scope>NUCLEOTIDE SEQUENCE [LARGE SCALE GENOMIC DNA]</scope>
    <source>
        <strain evidence="2 3">JC4</strain>
    </source>
</reference>
<protein>
    <recommendedName>
        <fullName evidence="4">DUF4878 domain-containing protein</fullName>
    </recommendedName>
</protein>
<evidence type="ECO:0008006" key="4">
    <source>
        <dbReference type="Google" id="ProtNLM"/>
    </source>
</evidence>
<gene>
    <name evidence="2" type="ORF">NPE20_01785</name>
</gene>
<comment type="caution">
    <text evidence="2">The sequence shown here is derived from an EMBL/GenBank/DDBJ whole genome shotgun (WGS) entry which is preliminary data.</text>
</comment>
<dbReference type="Proteomes" id="UP001204376">
    <property type="component" value="Unassembled WGS sequence"/>
</dbReference>
<name>A0ABT1SWE6_9SPHI</name>
<dbReference type="RefSeq" id="WP_256536877.1">
    <property type="nucleotide sequence ID" value="NZ_JANHOH010000001.1"/>
</dbReference>
<keyword evidence="1" id="KW-0472">Membrane</keyword>
<keyword evidence="1" id="KW-1133">Transmembrane helix</keyword>
<keyword evidence="3" id="KW-1185">Reference proteome</keyword>
<proteinExistence type="predicted"/>